<evidence type="ECO:0000259" key="12">
    <source>
        <dbReference type="PROSITE" id="PS50885"/>
    </source>
</evidence>
<feature type="transmembrane region" description="Helical" evidence="9">
    <location>
        <begin position="202"/>
        <end position="224"/>
    </location>
</feature>
<keyword evidence="9" id="KW-0812">Transmembrane</keyword>
<evidence type="ECO:0000313" key="14">
    <source>
        <dbReference type="Proteomes" id="UP000008718"/>
    </source>
</evidence>
<evidence type="ECO:0000256" key="8">
    <source>
        <dbReference type="SAM" id="Coils"/>
    </source>
</evidence>
<dbReference type="InterPro" id="IPR029016">
    <property type="entry name" value="GAF-like_dom_sf"/>
</dbReference>
<keyword evidence="9" id="KW-0472">Membrane</keyword>
<dbReference type="Pfam" id="PF02518">
    <property type="entry name" value="HATPase_c"/>
    <property type="match status" value="1"/>
</dbReference>
<evidence type="ECO:0000259" key="10">
    <source>
        <dbReference type="PROSITE" id="PS50109"/>
    </source>
</evidence>
<organism evidence="13 14">
    <name type="scientific">Paludibacter propionicigenes (strain DSM 17365 / JCM 13257 / WB4)</name>
    <dbReference type="NCBI Taxonomy" id="694427"/>
    <lineage>
        <taxon>Bacteria</taxon>
        <taxon>Pseudomonadati</taxon>
        <taxon>Bacteroidota</taxon>
        <taxon>Bacteroidia</taxon>
        <taxon>Bacteroidales</taxon>
        <taxon>Paludibacteraceae</taxon>
        <taxon>Paludibacter</taxon>
    </lineage>
</organism>
<dbReference type="SMART" id="SM00387">
    <property type="entry name" value="HATPase_c"/>
    <property type="match status" value="1"/>
</dbReference>
<evidence type="ECO:0000256" key="1">
    <source>
        <dbReference type="ARBA" id="ARBA00000085"/>
    </source>
</evidence>
<dbReference type="Gene3D" id="3.30.450.40">
    <property type="match status" value="1"/>
</dbReference>
<sequence length="1000" mass="111525">MLVAIFYKKEINMKIKDLKIGTQLVLGFGAMVLFVIILGIVSNIQADKIHVQTEELYNHPLQLGRVVNNIKIDIFNMRLGTRDLMLAVSDEEKQAAIQSIELASADMQTQFNTLSQKYSGPRSDIDLAYKAMINWKTTRDINTKLALAGKLDEVKKNVAPDGIVGKYRTEFMSRIQVIDNYESRMSKTFYANSNKIKDSLNWGLFILIILILIFSGIIIFLLLVNVKVPIKKLTHIVEAFQSGNMSIRSHYDSQNEIGVLSKAFNSMLQSIQTNEELTHKTAELSQIMLLEEDPGRFFATVLPTLAEQTNSQMAAIYLLSEDKKRFEHLSSFGMSDTSKLTFDIASLEGEFGSVLSTRKVKTIKRIPKDTRFLFHTVSGKIVPREIISIPIISGKEVIAIISLASVRTYSTQSALLIENILDTLTARIEGVLSYQRIQNFSKTLEFQNRELEAQKTEMEAQSSELAEQNRELEMQKIQLHEASRLKTNFLSNMSHELRTPLNSVIALSGVLSRRLNEKIPADELSYLEVIERNGKHLLSLINDILDISRIESGREEVDVSKFIVEELVTDIVSIIKPQAQQKNIDLIKATISKDIVITSDIDKCRHILQNLVGNAVKFTEKGSVSIDVVKTQNAIEISVTDTGIGIAESNIDHIFDEFRQADGGTSRKFGGTGLGLAIAKKYANLLGGTVTVKSILGEGSTFTLSLPENYSVENRIVETPRFETSFKNVTPKFPPANNSPKTILLVEDSEPAIIQIKDFLEESGYNILTATGGSEALDIISHTIPDAMILDLMMPEVDGFEVLKTLREAEPTAHIPVLILTAKHITKEDLKFLKKNNIHQLIQKGDVNRNELLSSVAGMLHLEEEKKISRVIPLLPTEGQASVLIVEDNQDNMTTVKAIIGEKFKIFEAVDGIQGVIMAQKHIPDFILMDIALPGVDGIEAFKAIRNDGKLSHIPIIALTASAMTSDRETILAYGFDAYLSKPIDEKVFFKTINKVLYGK</sequence>
<dbReference type="Gene3D" id="1.10.287.130">
    <property type="match status" value="1"/>
</dbReference>
<dbReference type="InterPro" id="IPR003660">
    <property type="entry name" value="HAMP_dom"/>
</dbReference>
<keyword evidence="5" id="KW-0808">Transferase</keyword>
<evidence type="ECO:0000256" key="4">
    <source>
        <dbReference type="ARBA" id="ARBA00022553"/>
    </source>
</evidence>
<dbReference type="InterPro" id="IPR036890">
    <property type="entry name" value="HATPase_C_sf"/>
</dbReference>
<dbReference type="eggNOG" id="COG2770">
    <property type="taxonomic scope" value="Bacteria"/>
</dbReference>
<dbReference type="CDD" id="cd00082">
    <property type="entry name" value="HisKA"/>
    <property type="match status" value="1"/>
</dbReference>
<dbReference type="Proteomes" id="UP000008718">
    <property type="component" value="Chromosome"/>
</dbReference>
<dbReference type="PANTHER" id="PTHR43047:SF63">
    <property type="entry name" value="HISTIDINE KINASE"/>
    <property type="match status" value="1"/>
</dbReference>
<dbReference type="InterPro" id="IPR011006">
    <property type="entry name" value="CheY-like_superfamily"/>
</dbReference>
<dbReference type="SUPFAM" id="SSF55781">
    <property type="entry name" value="GAF domain-like"/>
    <property type="match status" value="1"/>
</dbReference>
<dbReference type="Gene3D" id="3.30.565.10">
    <property type="entry name" value="Histidine kinase-like ATPase, C-terminal domain"/>
    <property type="match status" value="1"/>
</dbReference>
<keyword evidence="4 7" id="KW-0597">Phosphoprotein</keyword>
<dbReference type="InterPro" id="IPR003594">
    <property type="entry name" value="HATPase_dom"/>
</dbReference>
<dbReference type="SUPFAM" id="SSF158472">
    <property type="entry name" value="HAMP domain-like"/>
    <property type="match status" value="1"/>
</dbReference>
<feature type="modified residue" description="4-aspartylphosphate" evidence="7">
    <location>
        <position position="791"/>
    </location>
</feature>
<dbReference type="PANTHER" id="PTHR43047">
    <property type="entry name" value="TWO-COMPONENT HISTIDINE PROTEIN KINASE"/>
    <property type="match status" value="1"/>
</dbReference>
<dbReference type="SMART" id="SM00388">
    <property type="entry name" value="HisKA"/>
    <property type="match status" value="1"/>
</dbReference>
<gene>
    <name evidence="13" type="ordered locus">Palpr_2170</name>
</gene>
<keyword evidence="9" id="KW-1133">Transmembrane helix</keyword>
<accession>E4T6G2</accession>
<dbReference type="HOGENOM" id="CLU_000445_127_2_10"/>
<evidence type="ECO:0000259" key="11">
    <source>
        <dbReference type="PROSITE" id="PS50110"/>
    </source>
</evidence>
<feature type="domain" description="Response regulatory" evidence="11">
    <location>
        <begin position="742"/>
        <end position="859"/>
    </location>
</feature>
<dbReference type="eggNOG" id="COG0745">
    <property type="taxonomic scope" value="Bacteria"/>
</dbReference>
<dbReference type="AlphaFoldDB" id="E4T6G2"/>
<dbReference type="SMART" id="SM00448">
    <property type="entry name" value="REC"/>
    <property type="match status" value="2"/>
</dbReference>
<dbReference type="FunFam" id="3.30.565.10:FF:000010">
    <property type="entry name" value="Sensor histidine kinase RcsC"/>
    <property type="match status" value="1"/>
</dbReference>
<reference evidence="13 14" key="2">
    <citation type="journal article" date="2011" name="Stand. Genomic Sci.">
        <title>Complete genome sequence of Paludibacter propionicigenes type strain (WB4).</title>
        <authorList>
            <person name="Gronow S."/>
            <person name="Munk C."/>
            <person name="Lapidus A."/>
            <person name="Nolan M."/>
            <person name="Lucas S."/>
            <person name="Hammon N."/>
            <person name="Deshpande S."/>
            <person name="Cheng J.F."/>
            <person name="Tapia R."/>
            <person name="Han C."/>
            <person name="Goodwin L."/>
            <person name="Pitluck S."/>
            <person name="Liolios K."/>
            <person name="Ivanova N."/>
            <person name="Mavromatis K."/>
            <person name="Mikhailova N."/>
            <person name="Pati A."/>
            <person name="Chen A."/>
            <person name="Palaniappan K."/>
            <person name="Land M."/>
            <person name="Hauser L."/>
            <person name="Chang Y.J."/>
            <person name="Jeffries C.D."/>
            <person name="Brambilla E."/>
            <person name="Rohde M."/>
            <person name="Goker M."/>
            <person name="Detter J.C."/>
            <person name="Woyke T."/>
            <person name="Bristow J."/>
            <person name="Eisen J.A."/>
            <person name="Markowitz V."/>
            <person name="Hugenholtz P."/>
            <person name="Kyrpides N.C."/>
            <person name="Klenk H.P."/>
        </authorList>
    </citation>
    <scope>NUCLEOTIDE SEQUENCE [LARGE SCALE GENOMIC DNA]</scope>
    <source>
        <strain evidence="14">DSM 17365 / JCM 13257 / WB4</strain>
    </source>
</reference>
<dbReference type="SMART" id="SM00065">
    <property type="entry name" value="GAF"/>
    <property type="match status" value="1"/>
</dbReference>
<feature type="coiled-coil region" evidence="8">
    <location>
        <begin position="437"/>
        <end position="485"/>
    </location>
</feature>
<keyword evidence="8" id="KW-0175">Coiled coil</keyword>
<dbReference type="EC" id="2.7.13.3" evidence="3"/>
<dbReference type="InterPro" id="IPR036097">
    <property type="entry name" value="HisK_dim/P_sf"/>
</dbReference>
<feature type="domain" description="Response regulatory" evidence="11">
    <location>
        <begin position="882"/>
        <end position="997"/>
    </location>
</feature>
<dbReference type="GO" id="GO:0000155">
    <property type="term" value="F:phosphorelay sensor kinase activity"/>
    <property type="evidence" value="ECO:0007669"/>
    <property type="project" value="InterPro"/>
</dbReference>
<dbReference type="InterPro" id="IPR003661">
    <property type="entry name" value="HisK_dim/P_dom"/>
</dbReference>
<dbReference type="InterPro" id="IPR003018">
    <property type="entry name" value="GAF"/>
</dbReference>
<dbReference type="Gene3D" id="6.10.340.10">
    <property type="match status" value="1"/>
</dbReference>
<dbReference type="eggNOG" id="COG3437">
    <property type="taxonomic scope" value="Bacteria"/>
</dbReference>
<protein>
    <recommendedName>
        <fullName evidence="3">histidine kinase</fullName>
        <ecNumber evidence="3">2.7.13.3</ecNumber>
    </recommendedName>
</protein>
<feature type="transmembrane region" description="Helical" evidence="9">
    <location>
        <begin position="20"/>
        <end position="41"/>
    </location>
</feature>
<feature type="domain" description="HAMP" evidence="12">
    <location>
        <begin position="224"/>
        <end position="276"/>
    </location>
</feature>
<dbReference type="PROSITE" id="PS50885">
    <property type="entry name" value="HAMP"/>
    <property type="match status" value="1"/>
</dbReference>
<dbReference type="Pfam" id="PF00672">
    <property type="entry name" value="HAMP"/>
    <property type="match status" value="1"/>
</dbReference>
<dbReference type="KEGG" id="ppn:Palpr_2170"/>
<dbReference type="SUPFAM" id="SSF52172">
    <property type="entry name" value="CheY-like"/>
    <property type="match status" value="2"/>
</dbReference>
<name>E4T6G2_PALPW</name>
<reference key="1">
    <citation type="submission" date="2010-11" db="EMBL/GenBank/DDBJ databases">
        <title>The complete genome of Paludibacter propionicigenes DSM 17365.</title>
        <authorList>
            <consortium name="US DOE Joint Genome Institute (JGI-PGF)"/>
            <person name="Lucas S."/>
            <person name="Copeland A."/>
            <person name="Lapidus A."/>
            <person name="Bruce D."/>
            <person name="Goodwin L."/>
            <person name="Pitluck S."/>
            <person name="Kyrpides N."/>
            <person name="Mavromatis K."/>
            <person name="Ivanova N."/>
            <person name="Munk A.C."/>
            <person name="Brettin T."/>
            <person name="Detter J.C."/>
            <person name="Han C."/>
            <person name="Tapia R."/>
            <person name="Land M."/>
            <person name="Hauser L."/>
            <person name="Markowitz V."/>
            <person name="Cheng J.-F."/>
            <person name="Hugenholtz P."/>
            <person name="Woyke T."/>
            <person name="Wu D."/>
            <person name="Gronow S."/>
            <person name="Wellnitz S."/>
            <person name="Brambilla E."/>
            <person name="Klenk H.-P."/>
            <person name="Eisen J.A."/>
        </authorList>
    </citation>
    <scope>NUCLEOTIDE SEQUENCE</scope>
    <source>
        <strain>WB4</strain>
    </source>
</reference>
<keyword evidence="14" id="KW-1185">Reference proteome</keyword>
<dbReference type="GO" id="GO:0005886">
    <property type="term" value="C:plasma membrane"/>
    <property type="evidence" value="ECO:0007669"/>
    <property type="project" value="TreeGrafter"/>
</dbReference>
<feature type="domain" description="Histidine kinase" evidence="10">
    <location>
        <begin position="492"/>
        <end position="710"/>
    </location>
</feature>
<evidence type="ECO:0000256" key="6">
    <source>
        <dbReference type="ARBA" id="ARBA00022777"/>
    </source>
</evidence>
<comment type="subcellular location">
    <subcellularLocation>
        <location evidence="2">Membrane</location>
    </subcellularLocation>
</comment>
<dbReference type="CDD" id="cd17574">
    <property type="entry name" value="REC_OmpR"/>
    <property type="match status" value="1"/>
</dbReference>
<dbReference type="eggNOG" id="COG2205">
    <property type="taxonomic scope" value="Bacteria"/>
</dbReference>
<feature type="modified residue" description="4-aspartylphosphate" evidence="7">
    <location>
        <position position="930"/>
    </location>
</feature>
<dbReference type="SUPFAM" id="SSF47384">
    <property type="entry name" value="Homodimeric domain of signal transducing histidine kinase"/>
    <property type="match status" value="1"/>
</dbReference>
<dbReference type="Pfam" id="PF12729">
    <property type="entry name" value="4HB_MCP_1"/>
    <property type="match status" value="1"/>
</dbReference>
<evidence type="ECO:0000256" key="3">
    <source>
        <dbReference type="ARBA" id="ARBA00012438"/>
    </source>
</evidence>
<dbReference type="InterPro" id="IPR004358">
    <property type="entry name" value="Sig_transdc_His_kin-like_C"/>
</dbReference>
<dbReference type="InterPro" id="IPR005467">
    <property type="entry name" value="His_kinase_dom"/>
</dbReference>
<dbReference type="CDD" id="cd16922">
    <property type="entry name" value="HATPase_EvgS-ArcB-TorS-like"/>
    <property type="match status" value="1"/>
</dbReference>
<dbReference type="Gene3D" id="3.40.50.2300">
    <property type="match status" value="2"/>
</dbReference>
<dbReference type="eggNOG" id="COG3605">
    <property type="taxonomic scope" value="Bacteria"/>
</dbReference>
<dbReference type="Pfam" id="PF00512">
    <property type="entry name" value="HisKA"/>
    <property type="match status" value="1"/>
</dbReference>
<evidence type="ECO:0000256" key="2">
    <source>
        <dbReference type="ARBA" id="ARBA00004370"/>
    </source>
</evidence>
<dbReference type="PROSITE" id="PS50109">
    <property type="entry name" value="HIS_KIN"/>
    <property type="match status" value="1"/>
</dbReference>
<dbReference type="InterPro" id="IPR024478">
    <property type="entry name" value="HlyB_4HB_MCP"/>
</dbReference>
<dbReference type="PROSITE" id="PS50110">
    <property type="entry name" value="RESPONSE_REGULATORY"/>
    <property type="match status" value="2"/>
</dbReference>
<dbReference type="GO" id="GO:0009927">
    <property type="term" value="F:histidine phosphotransfer kinase activity"/>
    <property type="evidence" value="ECO:0007669"/>
    <property type="project" value="TreeGrafter"/>
</dbReference>
<evidence type="ECO:0000256" key="5">
    <source>
        <dbReference type="ARBA" id="ARBA00022679"/>
    </source>
</evidence>
<proteinExistence type="predicted"/>
<evidence type="ECO:0000256" key="7">
    <source>
        <dbReference type="PROSITE-ProRule" id="PRU00169"/>
    </source>
</evidence>
<dbReference type="CDD" id="cd06225">
    <property type="entry name" value="HAMP"/>
    <property type="match status" value="1"/>
</dbReference>
<dbReference type="InterPro" id="IPR001789">
    <property type="entry name" value="Sig_transdc_resp-reg_receiver"/>
</dbReference>
<dbReference type="STRING" id="694427.Palpr_2170"/>
<dbReference type="PRINTS" id="PR00344">
    <property type="entry name" value="BCTRLSENSOR"/>
</dbReference>
<dbReference type="SUPFAM" id="SSF55874">
    <property type="entry name" value="ATPase domain of HSP90 chaperone/DNA topoisomerase II/histidine kinase"/>
    <property type="match status" value="1"/>
</dbReference>
<evidence type="ECO:0000256" key="9">
    <source>
        <dbReference type="SAM" id="Phobius"/>
    </source>
</evidence>
<dbReference type="Pfam" id="PF00072">
    <property type="entry name" value="Response_reg"/>
    <property type="match status" value="2"/>
</dbReference>
<comment type="catalytic activity">
    <reaction evidence="1">
        <text>ATP + protein L-histidine = ADP + protein N-phospho-L-histidine.</text>
        <dbReference type="EC" id="2.7.13.3"/>
    </reaction>
</comment>
<dbReference type="EMBL" id="CP002345">
    <property type="protein sequence ID" value="ADQ80306.1"/>
    <property type="molecule type" value="Genomic_DNA"/>
</dbReference>
<evidence type="ECO:0000313" key="13">
    <source>
        <dbReference type="EMBL" id="ADQ80306.1"/>
    </source>
</evidence>
<keyword evidence="6 13" id="KW-0418">Kinase</keyword>
<dbReference type="SMART" id="SM00304">
    <property type="entry name" value="HAMP"/>
    <property type="match status" value="1"/>
</dbReference>